<dbReference type="PROSITE" id="PS00211">
    <property type="entry name" value="ABC_TRANSPORTER_1"/>
    <property type="match status" value="1"/>
</dbReference>
<sequence length="333" mass="34186">MSGRIGCRDLRVVARGRELLHVPALDVAAGEALAVLGPNGAGKSTLLRALGHLGGLRSSGEVLLDGRPAGPRELRPAVAAVLQRPILQRGSVAANGAAGLRMRGVGRAEARERSAPWLDALGVGHLADRNARTLSGGEAQRVALARALAPEPRVLLLDEPFAGLDATTRADLLADLRAVLDGLDTAVLLVTHDRYEAAALAGTTALLVDGRIRQLGPTARVLDEPADVDCARLVGFTNVLPAAVTGRAGLLVARPEHCRAVRDGDGDVRVPGTVRRVVRLGGPTRVDVDTAAGTLACLAPGDGDLTAGAAAAVVVEESQLRTIHSPTSGTLVG</sequence>
<dbReference type="Gene3D" id="3.40.50.300">
    <property type="entry name" value="P-loop containing nucleotide triphosphate hydrolases"/>
    <property type="match status" value="1"/>
</dbReference>
<dbReference type="InterPro" id="IPR003593">
    <property type="entry name" value="AAA+_ATPase"/>
</dbReference>
<dbReference type="AlphaFoldDB" id="A0A543DWR0"/>
<dbReference type="InterPro" id="IPR013611">
    <property type="entry name" value="Transp-assoc_OB_typ2"/>
</dbReference>
<dbReference type="InterPro" id="IPR017871">
    <property type="entry name" value="ABC_transporter-like_CS"/>
</dbReference>
<keyword evidence="1" id="KW-0813">Transport</keyword>
<comment type="caution">
    <text evidence="5">The sequence shown here is derived from an EMBL/GenBank/DDBJ whole genome shotgun (WGS) entry which is preliminary data.</text>
</comment>
<evidence type="ECO:0000313" key="5">
    <source>
        <dbReference type="EMBL" id="TQM13736.1"/>
    </source>
</evidence>
<dbReference type="GO" id="GO:0043190">
    <property type="term" value="C:ATP-binding cassette (ABC) transporter complex"/>
    <property type="evidence" value="ECO:0007669"/>
    <property type="project" value="InterPro"/>
</dbReference>
<dbReference type="InterPro" id="IPR027417">
    <property type="entry name" value="P-loop_NTPase"/>
</dbReference>
<dbReference type="Pfam" id="PF00005">
    <property type="entry name" value="ABC_tran"/>
    <property type="match status" value="1"/>
</dbReference>
<organism evidence="5 6">
    <name type="scientific">Pseudonocardia kunmingensis</name>
    <dbReference type="NCBI Taxonomy" id="630975"/>
    <lineage>
        <taxon>Bacteria</taxon>
        <taxon>Bacillati</taxon>
        <taxon>Actinomycetota</taxon>
        <taxon>Actinomycetes</taxon>
        <taxon>Pseudonocardiales</taxon>
        <taxon>Pseudonocardiaceae</taxon>
        <taxon>Pseudonocardia</taxon>
    </lineage>
</organism>
<dbReference type="GO" id="GO:0016887">
    <property type="term" value="F:ATP hydrolysis activity"/>
    <property type="evidence" value="ECO:0007669"/>
    <property type="project" value="InterPro"/>
</dbReference>
<proteinExistence type="predicted"/>
<accession>A0A543DWR0</accession>
<dbReference type="EMBL" id="VFPA01000001">
    <property type="protein sequence ID" value="TQM13736.1"/>
    <property type="molecule type" value="Genomic_DNA"/>
</dbReference>
<reference evidence="5 6" key="1">
    <citation type="submission" date="2019-06" db="EMBL/GenBank/DDBJ databases">
        <title>Sequencing the genomes of 1000 actinobacteria strains.</title>
        <authorList>
            <person name="Klenk H.-P."/>
        </authorList>
    </citation>
    <scope>NUCLEOTIDE SEQUENCE [LARGE SCALE GENOMIC DNA]</scope>
    <source>
        <strain evidence="5 6">DSM 45301</strain>
    </source>
</reference>
<keyword evidence="2" id="KW-0547">Nucleotide-binding</keyword>
<name>A0A543DWR0_9PSEU</name>
<evidence type="ECO:0000259" key="4">
    <source>
        <dbReference type="PROSITE" id="PS50893"/>
    </source>
</evidence>
<evidence type="ECO:0000256" key="2">
    <source>
        <dbReference type="ARBA" id="ARBA00022741"/>
    </source>
</evidence>
<evidence type="ECO:0000256" key="1">
    <source>
        <dbReference type="ARBA" id="ARBA00022448"/>
    </source>
</evidence>
<evidence type="ECO:0000313" key="6">
    <source>
        <dbReference type="Proteomes" id="UP000315677"/>
    </source>
</evidence>
<keyword evidence="3 5" id="KW-0067">ATP-binding</keyword>
<dbReference type="SUPFAM" id="SSF52540">
    <property type="entry name" value="P-loop containing nucleoside triphosphate hydrolases"/>
    <property type="match status" value="1"/>
</dbReference>
<dbReference type="SUPFAM" id="SSF50331">
    <property type="entry name" value="MOP-like"/>
    <property type="match status" value="1"/>
</dbReference>
<dbReference type="InterPro" id="IPR050093">
    <property type="entry name" value="ABC_SmlMolc_Importer"/>
</dbReference>
<dbReference type="Proteomes" id="UP000315677">
    <property type="component" value="Unassembled WGS sequence"/>
</dbReference>
<dbReference type="GO" id="GO:0022857">
    <property type="term" value="F:transmembrane transporter activity"/>
    <property type="evidence" value="ECO:0007669"/>
    <property type="project" value="InterPro"/>
</dbReference>
<dbReference type="InterPro" id="IPR003439">
    <property type="entry name" value="ABC_transporter-like_ATP-bd"/>
</dbReference>
<dbReference type="PANTHER" id="PTHR42781:SF4">
    <property type="entry name" value="SPERMIDINE_PUTRESCINE IMPORT ATP-BINDING PROTEIN POTA"/>
    <property type="match status" value="1"/>
</dbReference>
<gene>
    <name evidence="5" type="ORF">FB558_0489</name>
</gene>
<dbReference type="GO" id="GO:0005524">
    <property type="term" value="F:ATP binding"/>
    <property type="evidence" value="ECO:0007669"/>
    <property type="project" value="UniProtKB-KW"/>
</dbReference>
<dbReference type="SMART" id="SM00382">
    <property type="entry name" value="AAA"/>
    <property type="match status" value="1"/>
</dbReference>
<feature type="domain" description="ABC transporter" evidence="4">
    <location>
        <begin position="5"/>
        <end position="234"/>
    </location>
</feature>
<keyword evidence="6" id="KW-1185">Reference proteome</keyword>
<dbReference type="Pfam" id="PF08402">
    <property type="entry name" value="TOBE_2"/>
    <property type="match status" value="1"/>
</dbReference>
<evidence type="ECO:0000256" key="3">
    <source>
        <dbReference type="ARBA" id="ARBA00022840"/>
    </source>
</evidence>
<dbReference type="InterPro" id="IPR008995">
    <property type="entry name" value="Mo/tungstate-bd_C_term_dom"/>
</dbReference>
<dbReference type="PANTHER" id="PTHR42781">
    <property type="entry name" value="SPERMIDINE/PUTRESCINE IMPORT ATP-BINDING PROTEIN POTA"/>
    <property type="match status" value="1"/>
</dbReference>
<protein>
    <submittedName>
        <fullName evidence="5">Thiamine transport system ATP-binding protein/tungstate transport system ATP-binding protein</fullName>
    </submittedName>
</protein>
<dbReference type="RefSeq" id="WP_170231158.1">
    <property type="nucleotide sequence ID" value="NZ_VFPA01000001.1"/>
</dbReference>
<dbReference type="PROSITE" id="PS50893">
    <property type="entry name" value="ABC_TRANSPORTER_2"/>
    <property type="match status" value="1"/>
</dbReference>